<evidence type="ECO:0000313" key="3">
    <source>
        <dbReference type="Proteomes" id="UP000314294"/>
    </source>
</evidence>
<reference evidence="2 3" key="1">
    <citation type="submission" date="2019-03" db="EMBL/GenBank/DDBJ databases">
        <title>First draft genome of Liparis tanakae, snailfish: a comprehensive survey of snailfish specific genes.</title>
        <authorList>
            <person name="Kim W."/>
            <person name="Song I."/>
            <person name="Jeong J.-H."/>
            <person name="Kim D."/>
            <person name="Kim S."/>
            <person name="Ryu S."/>
            <person name="Song J.Y."/>
            <person name="Lee S.K."/>
        </authorList>
    </citation>
    <scope>NUCLEOTIDE SEQUENCE [LARGE SCALE GENOMIC DNA]</scope>
    <source>
        <tissue evidence="2">Muscle</tissue>
    </source>
</reference>
<gene>
    <name evidence="2" type="ORF">EYF80_061820</name>
</gene>
<protein>
    <submittedName>
        <fullName evidence="2">Uncharacterized protein</fullName>
    </submittedName>
</protein>
<keyword evidence="3" id="KW-1185">Reference proteome</keyword>
<evidence type="ECO:0000313" key="2">
    <source>
        <dbReference type="EMBL" id="TNN28032.1"/>
    </source>
</evidence>
<name>A0A4Z2EI56_9TELE</name>
<dbReference type="Proteomes" id="UP000314294">
    <property type="component" value="Unassembled WGS sequence"/>
</dbReference>
<sequence>MAGPRGVEALQDPISSQPAAQRGAGWLSSVYNPNGEKRIGVTVSTGVCDHIHTDAHQSNTRTHIIIIILTLIPPPHKALVTSRCQSRQSPGVTAAFAAAKFKLQPPLILYGGAARLG</sequence>
<accession>A0A4Z2EI56</accession>
<proteinExistence type="predicted"/>
<feature type="region of interest" description="Disordered" evidence="1">
    <location>
        <begin position="1"/>
        <end position="21"/>
    </location>
</feature>
<dbReference type="EMBL" id="SRLO01007395">
    <property type="protein sequence ID" value="TNN28032.1"/>
    <property type="molecule type" value="Genomic_DNA"/>
</dbReference>
<evidence type="ECO:0000256" key="1">
    <source>
        <dbReference type="SAM" id="MobiDB-lite"/>
    </source>
</evidence>
<comment type="caution">
    <text evidence="2">The sequence shown here is derived from an EMBL/GenBank/DDBJ whole genome shotgun (WGS) entry which is preliminary data.</text>
</comment>
<dbReference type="AlphaFoldDB" id="A0A4Z2EI56"/>
<organism evidence="2 3">
    <name type="scientific">Liparis tanakae</name>
    <name type="common">Tanaka's snailfish</name>
    <dbReference type="NCBI Taxonomy" id="230148"/>
    <lineage>
        <taxon>Eukaryota</taxon>
        <taxon>Metazoa</taxon>
        <taxon>Chordata</taxon>
        <taxon>Craniata</taxon>
        <taxon>Vertebrata</taxon>
        <taxon>Euteleostomi</taxon>
        <taxon>Actinopterygii</taxon>
        <taxon>Neopterygii</taxon>
        <taxon>Teleostei</taxon>
        <taxon>Neoteleostei</taxon>
        <taxon>Acanthomorphata</taxon>
        <taxon>Eupercaria</taxon>
        <taxon>Perciformes</taxon>
        <taxon>Cottioidei</taxon>
        <taxon>Cottales</taxon>
        <taxon>Liparidae</taxon>
        <taxon>Liparis</taxon>
    </lineage>
</organism>